<dbReference type="AlphaFoldDB" id="A0A0M8JPS1"/>
<dbReference type="EMBL" id="DF967975">
    <property type="protein sequence ID" value="GAP19042.1"/>
    <property type="molecule type" value="Genomic_DNA"/>
</dbReference>
<evidence type="ECO:0000256" key="2">
    <source>
        <dbReference type="SAM" id="Phobius"/>
    </source>
</evidence>
<keyword evidence="2" id="KW-0812">Transmembrane</keyword>
<keyword evidence="2" id="KW-0472">Membrane</keyword>
<evidence type="ECO:0000256" key="1">
    <source>
        <dbReference type="SAM" id="MobiDB-lite"/>
    </source>
</evidence>
<feature type="transmembrane region" description="Helical" evidence="2">
    <location>
        <begin position="352"/>
        <end position="372"/>
    </location>
</feature>
<feature type="transmembrane region" description="Helical" evidence="2">
    <location>
        <begin position="12"/>
        <end position="32"/>
    </location>
</feature>
<dbReference type="EMBL" id="LGCM01000064">
    <property type="protein sequence ID" value="KPL76194.1"/>
    <property type="molecule type" value="Genomic_DNA"/>
</dbReference>
<dbReference type="STRING" id="229921.ADN01_16710"/>
<dbReference type="Proteomes" id="UP000050501">
    <property type="component" value="Unassembled WGS sequence"/>
</dbReference>
<feature type="compositionally biased region" description="Polar residues" evidence="1">
    <location>
        <begin position="639"/>
        <end position="649"/>
    </location>
</feature>
<reference evidence="3" key="1">
    <citation type="journal article" date="2015" name="Genome Announc.">
        <title>Draft Genome Sequences of Anaerolinea thermolimosa IMO-1, Bellilinea caldifistulae GOMI-1, Leptolinea tardivitalis YMTK-2, Levilinea saccharolytica KIBI-1, Longilinea arvoryzae KOME-1, Previously Described as Members of the Class Anaerolineae (Chloroflexi).</title>
        <authorList>
            <person name="Matsuura N."/>
            <person name="Tourlousse M.D."/>
            <person name="Ohashi A."/>
            <person name="Hugenholtz P."/>
            <person name="Sekiguchi Y."/>
        </authorList>
    </citation>
    <scope>NUCLEOTIDE SEQUENCE</scope>
    <source>
        <strain evidence="3">KIBI-1</strain>
    </source>
</reference>
<proteinExistence type="predicted"/>
<evidence type="ECO:0000313" key="5">
    <source>
        <dbReference type="Proteomes" id="UP000050501"/>
    </source>
</evidence>
<feature type="transmembrane region" description="Helical" evidence="2">
    <location>
        <begin position="128"/>
        <end position="148"/>
    </location>
</feature>
<feature type="transmembrane region" description="Helical" evidence="2">
    <location>
        <begin position="78"/>
        <end position="99"/>
    </location>
</feature>
<accession>A0A0M8JPS1</accession>
<evidence type="ECO:0000313" key="3">
    <source>
        <dbReference type="EMBL" id="GAP19042.1"/>
    </source>
</evidence>
<feature type="transmembrane region" description="Helical" evidence="2">
    <location>
        <begin position="286"/>
        <end position="304"/>
    </location>
</feature>
<feature type="region of interest" description="Disordered" evidence="1">
    <location>
        <begin position="639"/>
        <end position="663"/>
    </location>
</feature>
<feature type="transmembrane region" description="Helical" evidence="2">
    <location>
        <begin position="205"/>
        <end position="226"/>
    </location>
</feature>
<sequence length="663" mass="74438">MSLPRLTHRSFPIALAAAVILGFGVFIPWFGFYGDDWLYIYTFHVLGPGSFRAFVAADRPFSGWVYTLVTPILGESPLGYHLLLLALRWGSGMLLWWVLRLVWPKEERKLGWAALLFVLFPGFQQQPIAVQFILHFTILNIFLFSLGAMLKSLEPGRTAWFWRVGAWVSSLGFFSLEYFVGLELLRPVLVGMRLRQAGEPLGRRLLRRVGLHTLPFWVALAAFGVWRTLIFKFPTYQLSLMDELKAQPVQALLHLLQRAAGDVLTVTALSWRQAAVLPAGGWQNRVMMAGLVLGALALAWFYLSRWNSEPQSESASWARGALGLGGLALAGAGVPFWAAGVPLETSFPWDRSMLPFMLGACLVTVALVDLFLRPGKQALVFSVLLALAVGAHFNNALVYREEWQNLRAYFWQMTWRAPQLAPGTIVVSDEIPLFRFSDNDLWPVLDWTYAPQQTRRDLAYKYFDLSLRLGKDLTVEKGQVVEHSYRNLRFSGSSDSVVAVYNRKGGCLHFAAPKDKVRGGMPERVRKVLPISNLKQIQDSPSAATPPDALGPQPEQDWCYYYQKADLARQTAEWSKAVDLWNEAAAQGYQAQDLVELLPFIEGFARTGDWAQAQRLSEQAAQSGDARPAVCALWKQTAENSKLSPQERSQAAEMRTQFGCETE</sequence>
<feature type="transmembrane region" description="Helical" evidence="2">
    <location>
        <begin position="316"/>
        <end position="340"/>
    </location>
</feature>
<feature type="transmembrane region" description="Helical" evidence="2">
    <location>
        <begin position="379"/>
        <end position="399"/>
    </location>
</feature>
<reference evidence="4 5" key="2">
    <citation type="submission" date="2015-07" db="EMBL/GenBank/DDBJ databases">
        <title>Genome sequence of Levilinea saccharolytica DSM 16555.</title>
        <authorList>
            <person name="Hemp J."/>
            <person name="Ward L.M."/>
            <person name="Pace L.A."/>
            <person name="Fischer W.W."/>
        </authorList>
    </citation>
    <scope>NUCLEOTIDE SEQUENCE [LARGE SCALE GENOMIC DNA]</scope>
    <source>
        <strain evidence="4 5">KIBI-1</strain>
    </source>
</reference>
<organism evidence="3">
    <name type="scientific">Levilinea saccharolytica</name>
    <dbReference type="NCBI Taxonomy" id="229921"/>
    <lineage>
        <taxon>Bacteria</taxon>
        <taxon>Bacillati</taxon>
        <taxon>Chloroflexota</taxon>
        <taxon>Anaerolineae</taxon>
        <taxon>Anaerolineales</taxon>
        <taxon>Anaerolineaceae</taxon>
        <taxon>Levilinea</taxon>
    </lineage>
</organism>
<protein>
    <submittedName>
        <fullName evidence="3">Uncharacterized protein</fullName>
    </submittedName>
</protein>
<dbReference type="RefSeq" id="WP_062419351.1">
    <property type="nucleotide sequence ID" value="NZ_BBXZ01000157.1"/>
</dbReference>
<keyword evidence="2" id="KW-1133">Transmembrane helix</keyword>
<feature type="transmembrane region" description="Helical" evidence="2">
    <location>
        <begin position="160"/>
        <end position="185"/>
    </location>
</feature>
<dbReference type="OrthoDB" id="148359at2"/>
<name>A0A0M8JPS1_9CHLR</name>
<evidence type="ECO:0000313" key="4">
    <source>
        <dbReference type="EMBL" id="KPL76194.1"/>
    </source>
</evidence>
<gene>
    <name evidence="4" type="ORF">ADN01_16710</name>
    <name evidence="3" type="ORF">LSAC_02940</name>
</gene>
<keyword evidence="5" id="KW-1185">Reference proteome</keyword>